<dbReference type="Gene3D" id="1.10.3230.30">
    <property type="entry name" value="Phage gp6-like head-tail connector protein"/>
    <property type="match status" value="1"/>
</dbReference>
<dbReference type="InterPro" id="IPR021146">
    <property type="entry name" value="Phage_gp6-like_head-tail"/>
</dbReference>
<dbReference type="AlphaFoldDB" id="A0A930FNV8"/>
<proteinExistence type="predicted"/>
<protein>
    <submittedName>
        <fullName evidence="1">Phage gp6-like head-tail connector protein</fullName>
    </submittedName>
</protein>
<organism evidence="1 2">
    <name type="scientific">Dialister invisus</name>
    <dbReference type="NCBI Taxonomy" id="218538"/>
    <lineage>
        <taxon>Bacteria</taxon>
        <taxon>Bacillati</taxon>
        <taxon>Bacillota</taxon>
        <taxon>Negativicutes</taxon>
        <taxon>Veillonellales</taxon>
        <taxon>Veillonellaceae</taxon>
        <taxon>Dialister</taxon>
    </lineage>
</organism>
<evidence type="ECO:0000313" key="1">
    <source>
        <dbReference type="EMBL" id="MBF1129074.1"/>
    </source>
</evidence>
<dbReference type="Pfam" id="PF05135">
    <property type="entry name" value="Phage_connect_1"/>
    <property type="match status" value="1"/>
</dbReference>
<dbReference type="NCBIfam" id="TIGR01560">
    <property type="entry name" value="put_DNA_pack"/>
    <property type="match status" value="1"/>
</dbReference>
<reference evidence="1" key="1">
    <citation type="submission" date="2020-04" db="EMBL/GenBank/DDBJ databases">
        <title>Deep metagenomics examines the oral microbiome during advanced dental caries in children, revealing novel taxa and co-occurrences with host molecules.</title>
        <authorList>
            <person name="Baker J.L."/>
            <person name="Morton J.T."/>
            <person name="Dinis M."/>
            <person name="Alvarez R."/>
            <person name="Tran N.C."/>
            <person name="Knight R."/>
            <person name="Edlund A."/>
        </authorList>
    </citation>
    <scope>NUCLEOTIDE SEQUENCE</scope>
    <source>
        <strain evidence="1">JCVI_32_bin.14</strain>
    </source>
</reference>
<gene>
    <name evidence="1" type="ORF">HXL70_03400</name>
</gene>
<accession>A0A930FNV8</accession>
<sequence length="100" mass="11044">MVTLEQAKNYLKIDSDITDDDNLVTSLINAAGDYVKRTTGKINTNANSSQLYDLCVKMLVAHWYENRAAYSSKPGAINDIPHTVTALLIHIAQCAAYPEE</sequence>
<evidence type="ECO:0000313" key="2">
    <source>
        <dbReference type="Proteomes" id="UP000757890"/>
    </source>
</evidence>
<dbReference type="EMBL" id="JABZMK010000010">
    <property type="protein sequence ID" value="MBF1129074.1"/>
    <property type="molecule type" value="Genomic_DNA"/>
</dbReference>
<dbReference type="Proteomes" id="UP000757890">
    <property type="component" value="Unassembled WGS sequence"/>
</dbReference>
<dbReference type="CDD" id="cd08054">
    <property type="entry name" value="gp6"/>
    <property type="match status" value="1"/>
</dbReference>
<dbReference type="RefSeq" id="WP_276639105.1">
    <property type="nucleotide sequence ID" value="NZ_CAJPSS010000025.1"/>
</dbReference>
<name>A0A930FNV8_9FIRM</name>
<dbReference type="InterPro" id="IPR006450">
    <property type="entry name" value="Phage_HK97_gp6-like"/>
</dbReference>
<comment type="caution">
    <text evidence="1">The sequence shown here is derived from an EMBL/GenBank/DDBJ whole genome shotgun (WGS) entry which is preliminary data.</text>
</comment>